<feature type="transmembrane region" description="Helical" evidence="6">
    <location>
        <begin position="258"/>
        <end position="275"/>
    </location>
</feature>
<evidence type="ECO:0000259" key="8">
    <source>
        <dbReference type="PROSITE" id="PS50845"/>
    </source>
</evidence>
<keyword evidence="10" id="KW-1185">Reference proteome</keyword>
<feature type="transmembrane region" description="Helical" evidence="6">
    <location>
        <begin position="157"/>
        <end position="179"/>
    </location>
</feature>
<dbReference type="PROSITE" id="PS50845">
    <property type="entry name" value="RETICULON"/>
    <property type="match status" value="1"/>
</dbReference>
<dbReference type="Proteomes" id="UP000001064">
    <property type="component" value="Unassembled WGS sequence"/>
</dbReference>
<reference evidence="10" key="1">
    <citation type="journal article" date="2011" name="Genome Biol.">
        <title>Comparative genomics of the social amoebae Dictyostelium discoideum and Dictyostelium purpureum.</title>
        <authorList>
            <consortium name="US DOE Joint Genome Institute (JGI-PGF)"/>
            <person name="Sucgang R."/>
            <person name="Kuo A."/>
            <person name="Tian X."/>
            <person name="Salerno W."/>
            <person name="Parikh A."/>
            <person name="Feasley C.L."/>
            <person name="Dalin E."/>
            <person name="Tu H."/>
            <person name="Huang E."/>
            <person name="Barry K."/>
            <person name="Lindquist E."/>
            <person name="Shapiro H."/>
            <person name="Bruce D."/>
            <person name="Schmutz J."/>
            <person name="Salamov A."/>
            <person name="Fey P."/>
            <person name="Gaudet P."/>
            <person name="Anjard C."/>
            <person name="Babu M.M."/>
            <person name="Basu S."/>
            <person name="Bushmanova Y."/>
            <person name="van der Wel H."/>
            <person name="Katoh-Kurasawa M."/>
            <person name="Dinh C."/>
            <person name="Coutinho P.M."/>
            <person name="Saito T."/>
            <person name="Elias M."/>
            <person name="Schaap P."/>
            <person name="Kay R.R."/>
            <person name="Henrissat B."/>
            <person name="Eichinger L."/>
            <person name="Rivero F."/>
            <person name="Putnam N.H."/>
            <person name="West C.M."/>
            <person name="Loomis W.F."/>
            <person name="Chisholm R.L."/>
            <person name="Shaulsky G."/>
            <person name="Strassmann J.E."/>
            <person name="Queller D.C."/>
            <person name="Kuspa A."/>
            <person name="Grigoriev I.V."/>
        </authorList>
    </citation>
    <scope>NUCLEOTIDE SEQUENCE [LARGE SCALE GENOMIC DNA]</scope>
    <source>
        <strain evidence="10">QSDP1</strain>
    </source>
</reference>
<dbReference type="RefSeq" id="XP_003289343.1">
    <property type="nucleotide sequence ID" value="XM_003289295.1"/>
</dbReference>
<evidence type="ECO:0000256" key="7">
    <source>
        <dbReference type="SAM" id="Coils"/>
    </source>
</evidence>
<dbReference type="OMA" id="FHVHEAV"/>
<dbReference type="EMBL" id="GL871110">
    <property type="protein sequence ID" value="EGC34145.1"/>
    <property type="molecule type" value="Genomic_DNA"/>
</dbReference>
<feature type="domain" description="Reticulon" evidence="8">
    <location>
        <begin position="120"/>
        <end position="316"/>
    </location>
</feature>
<dbReference type="OrthoDB" id="567788at2759"/>
<dbReference type="STRING" id="5786.F0ZPJ7"/>
<comment type="subcellular location">
    <subcellularLocation>
        <location evidence="1 6">Endoplasmic reticulum membrane</location>
        <topology evidence="1 6">Multi-pass membrane protein</topology>
    </subcellularLocation>
</comment>
<keyword evidence="3 6" id="KW-0256">Endoplasmic reticulum</keyword>
<keyword evidence="7" id="KW-0175">Coiled coil</keyword>
<dbReference type="InParanoid" id="F0ZPJ7"/>
<evidence type="ECO:0000256" key="1">
    <source>
        <dbReference type="ARBA" id="ARBA00004477"/>
    </source>
</evidence>
<dbReference type="KEGG" id="dpp:DICPUDRAFT_94872"/>
<dbReference type="GO" id="GO:0009617">
    <property type="term" value="P:response to bacterium"/>
    <property type="evidence" value="ECO:0007669"/>
    <property type="project" value="InterPro"/>
</dbReference>
<dbReference type="eggNOG" id="KOG1792">
    <property type="taxonomic scope" value="Eukaryota"/>
</dbReference>
<feature type="transmembrane region" description="Helical" evidence="6">
    <location>
        <begin position="234"/>
        <end position="252"/>
    </location>
</feature>
<dbReference type="VEuPathDB" id="AmoebaDB:DICPUDRAFT_94872"/>
<name>F0ZPJ7_DICPU</name>
<feature type="transmembrane region" description="Helical" evidence="6">
    <location>
        <begin position="129"/>
        <end position="151"/>
    </location>
</feature>
<sequence length="316" mass="35097">MNDNKEVQEEIQENVDEVKENVDEVKETVEAKVEEVKEDINKLKDDVKGVAESVSNTISSKVEATTSSAKAAINEIKNEVKQAVSGNAGCPYSMNGEFSICGQVCKLSKVVQKNPSFECVKKIVLWEDLIQSGLLFAIINVVFFLVTFSNYSLFSLFGYTAFTFTITSILFNIISIVLIRHVQGVKLDNPFTDQLKTLSFHVHEAVIEKQVNNIGEIVNTILGIAKDIFGCKSLYLSAQFAVVFYLIGRVSKCLSNTGVLYVVFLASFLLPKLYVEKKELIDQQCAKISALIKEPLSKLHTFIPNSQPTTTSKKSN</sequence>
<evidence type="ECO:0000256" key="3">
    <source>
        <dbReference type="ARBA" id="ARBA00022824"/>
    </source>
</evidence>
<evidence type="ECO:0000313" key="9">
    <source>
        <dbReference type="EMBL" id="EGC34145.1"/>
    </source>
</evidence>
<evidence type="ECO:0000256" key="2">
    <source>
        <dbReference type="ARBA" id="ARBA00022692"/>
    </source>
</evidence>
<evidence type="ECO:0000256" key="6">
    <source>
        <dbReference type="RuleBase" id="RU363132"/>
    </source>
</evidence>
<proteinExistence type="predicted"/>
<dbReference type="InterPro" id="IPR003388">
    <property type="entry name" value="Reticulon"/>
</dbReference>
<evidence type="ECO:0000313" key="10">
    <source>
        <dbReference type="Proteomes" id="UP000001064"/>
    </source>
</evidence>
<dbReference type="PANTHER" id="PTHR10994:SF193">
    <property type="entry name" value="RETICULON-LIKE PROTEIN"/>
    <property type="match status" value="1"/>
</dbReference>
<keyword evidence="5 6" id="KW-0472">Membrane</keyword>
<dbReference type="GO" id="GO:0071782">
    <property type="term" value="C:endoplasmic reticulum tubular network"/>
    <property type="evidence" value="ECO:0007669"/>
    <property type="project" value="EnsemblProtists"/>
</dbReference>
<keyword evidence="4 6" id="KW-1133">Transmembrane helix</keyword>
<accession>F0ZPJ7</accession>
<dbReference type="AlphaFoldDB" id="F0ZPJ7"/>
<dbReference type="GO" id="GO:0005789">
    <property type="term" value="C:endoplasmic reticulum membrane"/>
    <property type="evidence" value="ECO:0007669"/>
    <property type="project" value="UniProtKB-SubCell"/>
</dbReference>
<feature type="coiled-coil region" evidence="7">
    <location>
        <begin position="1"/>
        <end position="53"/>
    </location>
</feature>
<dbReference type="Pfam" id="PF02453">
    <property type="entry name" value="Reticulon"/>
    <property type="match status" value="1"/>
</dbReference>
<dbReference type="FunCoup" id="F0ZPJ7">
    <property type="interactions" value="11"/>
</dbReference>
<keyword evidence="2 6" id="KW-0812">Transmembrane</keyword>
<dbReference type="InterPro" id="IPR045064">
    <property type="entry name" value="Reticulon-like"/>
</dbReference>
<protein>
    <recommendedName>
        <fullName evidence="6">Reticulon-like protein</fullName>
    </recommendedName>
</protein>
<dbReference type="PANTHER" id="PTHR10994">
    <property type="entry name" value="RETICULON"/>
    <property type="match status" value="1"/>
</dbReference>
<evidence type="ECO:0000256" key="5">
    <source>
        <dbReference type="ARBA" id="ARBA00023136"/>
    </source>
</evidence>
<dbReference type="GeneID" id="10502219"/>
<dbReference type="SUPFAM" id="SSF58113">
    <property type="entry name" value="Apolipoprotein A-I"/>
    <property type="match status" value="1"/>
</dbReference>
<organism evidence="9 10">
    <name type="scientific">Dictyostelium purpureum</name>
    <name type="common">Slime mold</name>
    <dbReference type="NCBI Taxonomy" id="5786"/>
    <lineage>
        <taxon>Eukaryota</taxon>
        <taxon>Amoebozoa</taxon>
        <taxon>Evosea</taxon>
        <taxon>Eumycetozoa</taxon>
        <taxon>Dictyostelia</taxon>
        <taxon>Dictyosteliales</taxon>
        <taxon>Dictyosteliaceae</taxon>
        <taxon>Dictyostelium</taxon>
    </lineage>
</organism>
<evidence type="ECO:0000256" key="4">
    <source>
        <dbReference type="ARBA" id="ARBA00022989"/>
    </source>
</evidence>
<gene>
    <name evidence="9" type="ORF">DICPUDRAFT_94872</name>
</gene>
<dbReference type="Gene3D" id="1.20.120.20">
    <property type="entry name" value="Apolipoprotein"/>
    <property type="match status" value="1"/>
</dbReference>